<proteinExistence type="predicted"/>
<dbReference type="EMBL" id="JAFEMO010000011">
    <property type="protein sequence ID" value="KAH7557333.1"/>
    <property type="molecule type" value="Genomic_DNA"/>
</dbReference>
<dbReference type="SUPFAM" id="SSF49363">
    <property type="entry name" value="Purple acid phosphatase, N-terminal domain"/>
    <property type="match status" value="1"/>
</dbReference>
<keyword evidence="4" id="KW-1185">Reference proteome</keyword>
<protein>
    <recommendedName>
        <fullName evidence="2">DUF7865 domain-containing protein</fullName>
    </recommendedName>
</protein>
<gene>
    <name evidence="3" type="ORF">JRO89_XS11G0122200</name>
</gene>
<feature type="transmembrane region" description="Helical" evidence="1">
    <location>
        <begin position="169"/>
        <end position="191"/>
    </location>
</feature>
<dbReference type="Gene3D" id="2.60.40.380">
    <property type="entry name" value="Purple acid phosphatase-like, N-terminal"/>
    <property type="match status" value="1"/>
</dbReference>
<evidence type="ECO:0000256" key="1">
    <source>
        <dbReference type="SAM" id="Phobius"/>
    </source>
</evidence>
<evidence type="ECO:0000313" key="3">
    <source>
        <dbReference type="EMBL" id="KAH7557333.1"/>
    </source>
</evidence>
<dbReference type="PANTHER" id="PTHR34274">
    <property type="entry name" value="TRANSMEMBRANE PROTEIN"/>
    <property type="match status" value="1"/>
</dbReference>
<evidence type="ECO:0000259" key="2">
    <source>
        <dbReference type="Pfam" id="PF25266"/>
    </source>
</evidence>
<feature type="transmembrane region" description="Helical" evidence="1">
    <location>
        <begin position="139"/>
        <end position="157"/>
    </location>
</feature>
<dbReference type="InterPro" id="IPR008963">
    <property type="entry name" value="Purple_acid_Pase-like_N"/>
</dbReference>
<feature type="domain" description="DUF7865" evidence="2">
    <location>
        <begin position="108"/>
        <end position="184"/>
    </location>
</feature>
<reference evidence="3 4" key="1">
    <citation type="submission" date="2021-02" db="EMBL/GenBank/DDBJ databases">
        <title>Plant Genome Project.</title>
        <authorList>
            <person name="Zhang R.-G."/>
        </authorList>
    </citation>
    <scope>NUCLEOTIDE SEQUENCE [LARGE SCALE GENOMIC DNA]</scope>
    <source>
        <tissue evidence="3">Leaves</tissue>
    </source>
</reference>
<dbReference type="Proteomes" id="UP000827721">
    <property type="component" value="Unassembled WGS sequence"/>
</dbReference>
<dbReference type="PANTHER" id="PTHR34274:SF5">
    <property type="entry name" value="TRANSMEMBRANE PROTEIN"/>
    <property type="match status" value="1"/>
</dbReference>
<comment type="caution">
    <text evidence="3">The sequence shown here is derived from an EMBL/GenBank/DDBJ whole genome shotgun (WGS) entry which is preliminary data.</text>
</comment>
<name>A0ABQ8HFC1_9ROSI</name>
<evidence type="ECO:0000313" key="4">
    <source>
        <dbReference type="Proteomes" id="UP000827721"/>
    </source>
</evidence>
<keyword evidence="1" id="KW-0472">Membrane</keyword>
<keyword evidence="1" id="KW-1133">Transmembrane helix</keyword>
<accession>A0ABQ8HFC1</accession>
<dbReference type="InterPro" id="IPR057187">
    <property type="entry name" value="DUF7865"/>
</dbReference>
<sequence length="196" mass="22361">MATIGTVRITSNFVRSEWSLVDIPLDNQVFAVPKGHHAPQQVRITQGDYDGKGVIISWVTPDEPGSNKVQYGKSENKYDFSAEGMVTNYTFYNYKSGYIHHCLVDDLETSDSFSGPLLFAVGFLLFMVAFVKDREFQSFFAKGCVILHVSMAVWRVGFERKLDDLAHDWPKHVVGDFALAPSWVLFLVYSWREKYD</sequence>
<keyword evidence="1" id="KW-0812">Transmembrane</keyword>
<feature type="transmembrane region" description="Helical" evidence="1">
    <location>
        <begin position="113"/>
        <end position="132"/>
    </location>
</feature>
<organism evidence="3 4">
    <name type="scientific">Xanthoceras sorbifolium</name>
    <dbReference type="NCBI Taxonomy" id="99658"/>
    <lineage>
        <taxon>Eukaryota</taxon>
        <taxon>Viridiplantae</taxon>
        <taxon>Streptophyta</taxon>
        <taxon>Embryophyta</taxon>
        <taxon>Tracheophyta</taxon>
        <taxon>Spermatophyta</taxon>
        <taxon>Magnoliopsida</taxon>
        <taxon>eudicotyledons</taxon>
        <taxon>Gunneridae</taxon>
        <taxon>Pentapetalae</taxon>
        <taxon>rosids</taxon>
        <taxon>malvids</taxon>
        <taxon>Sapindales</taxon>
        <taxon>Sapindaceae</taxon>
        <taxon>Xanthoceroideae</taxon>
        <taxon>Xanthoceras</taxon>
    </lineage>
</organism>
<dbReference type="Pfam" id="PF25266">
    <property type="entry name" value="DUF7865"/>
    <property type="match status" value="1"/>
</dbReference>